<reference evidence="3 4" key="1">
    <citation type="submission" date="2023-07" db="EMBL/GenBank/DDBJ databases">
        <title>Sorghum-associated microbial communities from plants grown in Nebraska, USA.</title>
        <authorList>
            <person name="Schachtman D."/>
        </authorList>
    </citation>
    <scope>NUCLEOTIDE SEQUENCE [LARGE SCALE GENOMIC DNA]</scope>
    <source>
        <strain evidence="3 4">CC60</strain>
    </source>
</reference>
<dbReference type="RefSeq" id="WP_306852056.1">
    <property type="nucleotide sequence ID" value="NZ_JAUSSK010000005.1"/>
</dbReference>
<comment type="caution">
    <text evidence="3">The sequence shown here is derived from an EMBL/GenBank/DDBJ whole genome shotgun (WGS) entry which is preliminary data.</text>
</comment>
<evidence type="ECO:0000259" key="2">
    <source>
        <dbReference type="Pfam" id="PF00149"/>
    </source>
</evidence>
<feature type="domain" description="Calcineurin-like phosphoesterase" evidence="2">
    <location>
        <begin position="79"/>
        <end position="286"/>
    </location>
</feature>
<organism evidence="3 4">
    <name type="scientific">Luteibacter jiangsuensis</name>
    <dbReference type="NCBI Taxonomy" id="637577"/>
    <lineage>
        <taxon>Bacteria</taxon>
        <taxon>Pseudomonadati</taxon>
        <taxon>Pseudomonadota</taxon>
        <taxon>Gammaproteobacteria</taxon>
        <taxon>Lysobacterales</taxon>
        <taxon>Rhodanobacteraceae</taxon>
        <taxon>Luteibacter</taxon>
    </lineage>
</organism>
<evidence type="ECO:0000256" key="1">
    <source>
        <dbReference type="SAM" id="SignalP"/>
    </source>
</evidence>
<dbReference type="EMBL" id="JAUSSK010000005">
    <property type="protein sequence ID" value="MDQ0011490.1"/>
    <property type="molecule type" value="Genomic_DNA"/>
</dbReference>
<dbReference type="SUPFAM" id="SSF56300">
    <property type="entry name" value="Metallo-dependent phosphatases"/>
    <property type="match status" value="1"/>
</dbReference>
<name>A0ABT9T2I1_9GAMM</name>
<dbReference type="Gene3D" id="3.60.21.10">
    <property type="match status" value="1"/>
</dbReference>
<keyword evidence="1" id="KW-0732">Signal</keyword>
<dbReference type="InterPro" id="IPR029052">
    <property type="entry name" value="Metallo-depent_PP-like"/>
</dbReference>
<dbReference type="Proteomes" id="UP001237737">
    <property type="component" value="Unassembled WGS sequence"/>
</dbReference>
<keyword evidence="4" id="KW-1185">Reference proteome</keyword>
<evidence type="ECO:0000313" key="4">
    <source>
        <dbReference type="Proteomes" id="UP001237737"/>
    </source>
</evidence>
<accession>A0ABT9T2I1</accession>
<feature type="chain" id="PRO_5047178540" description="Calcineurin-like phosphoesterase domain-containing protein" evidence="1">
    <location>
        <begin position="31"/>
        <end position="347"/>
    </location>
</feature>
<feature type="signal peptide" evidence="1">
    <location>
        <begin position="1"/>
        <end position="30"/>
    </location>
</feature>
<sequence length="347" mass="38379">MSFPTRNPGRLSAVLALAIASTCLSPAATAEIRTMIVTSDPQYPWTAKTDARIPQDDAERDAESEALIEEQYRSIVAYRAARPGQDIPVFINGDLTAYGHGAQRSTMERLLRILGDNVHLGLGNHDYENNIRNDQGEGCYNNGCARDSITDLVRHVTKKRGVVSFDFSAQPGAFSTRYVGSLAYAVRAPGLDRVLHMQLHNHPTYAVSFDTTEGIIPARYDIESSVPWLYNLLGEHLNVPPFGTPSDRAYDFAIVHMHNPDTFNGDFARTVSGVDVAAIFAGHLHRTLGYYRNIGSVPVYLSGSASQRTYLVVEHDTNEAVLRVYGVRDNDPERKTLIDTVPTRRAD</sequence>
<gene>
    <name evidence="3" type="ORF">J2T07_003700</name>
</gene>
<dbReference type="InterPro" id="IPR004843">
    <property type="entry name" value="Calcineurin-like_PHP"/>
</dbReference>
<proteinExistence type="predicted"/>
<evidence type="ECO:0000313" key="3">
    <source>
        <dbReference type="EMBL" id="MDQ0011490.1"/>
    </source>
</evidence>
<protein>
    <recommendedName>
        <fullName evidence="2">Calcineurin-like phosphoesterase domain-containing protein</fullName>
    </recommendedName>
</protein>
<dbReference type="Pfam" id="PF00149">
    <property type="entry name" value="Metallophos"/>
    <property type="match status" value="1"/>
</dbReference>